<dbReference type="Gene3D" id="3.40.30.10">
    <property type="entry name" value="Glutaredoxin"/>
    <property type="match status" value="1"/>
</dbReference>
<dbReference type="AlphaFoldDB" id="A0A8H6HUD9"/>
<evidence type="ECO:0000259" key="5">
    <source>
        <dbReference type="PROSITE" id="PS50404"/>
    </source>
</evidence>
<dbReference type="SFLD" id="SFLDG00358">
    <property type="entry name" value="Main_(cytGST)"/>
    <property type="match status" value="1"/>
</dbReference>
<dbReference type="Pfam" id="PF00043">
    <property type="entry name" value="GST_C"/>
    <property type="match status" value="1"/>
</dbReference>
<dbReference type="InterPro" id="IPR040079">
    <property type="entry name" value="Glutathione_S-Trfase"/>
</dbReference>
<gene>
    <name evidence="7" type="ORF">DFP72DRAFT_1070734</name>
</gene>
<dbReference type="PANTHER" id="PTHR43900:SF3">
    <property type="entry name" value="GLUTATHIONE S-TRANSFERASE RHO"/>
    <property type="match status" value="1"/>
</dbReference>
<reference evidence="7 8" key="1">
    <citation type="submission" date="2020-07" db="EMBL/GenBank/DDBJ databases">
        <title>Comparative genomics of pyrophilous fungi reveals a link between fire events and developmental genes.</title>
        <authorList>
            <consortium name="DOE Joint Genome Institute"/>
            <person name="Steindorff A.S."/>
            <person name="Carver A."/>
            <person name="Calhoun S."/>
            <person name="Stillman K."/>
            <person name="Liu H."/>
            <person name="Lipzen A."/>
            <person name="Pangilinan J."/>
            <person name="Labutti K."/>
            <person name="Bruns T.D."/>
            <person name="Grigoriev I.V."/>
        </authorList>
    </citation>
    <scope>NUCLEOTIDE SEQUENCE [LARGE SCALE GENOMIC DNA]</scope>
    <source>
        <strain evidence="7 8">CBS 144469</strain>
    </source>
</reference>
<dbReference type="PROSITE" id="PS50404">
    <property type="entry name" value="GST_NTER"/>
    <property type="match status" value="1"/>
</dbReference>
<dbReference type="EC" id="2.5.1.18" evidence="1"/>
<dbReference type="Proteomes" id="UP000521943">
    <property type="component" value="Unassembled WGS sequence"/>
</dbReference>
<dbReference type="OrthoDB" id="249703at2759"/>
<dbReference type="PROSITE" id="PS50405">
    <property type="entry name" value="GST_CTER"/>
    <property type="match status" value="1"/>
</dbReference>
<dbReference type="FunFam" id="3.40.30.10:FF:000016">
    <property type="entry name" value="Glutathione S-transferase F2"/>
    <property type="match status" value="1"/>
</dbReference>
<comment type="similarity">
    <text evidence="4">Belongs to the GST superfamily.</text>
</comment>
<dbReference type="EMBL" id="JACGCI010000046">
    <property type="protein sequence ID" value="KAF6752033.1"/>
    <property type="molecule type" value="Genomic_DNA"/>
</dbReference>
<dbReference type="InterPro" id="IPR004045">
    <property type="entry name" value="Glutathione_S-Trfase_N"/>
</dbReference>
<dbReference type="GO" id="GO:0043295">
    <property type="term" value="F:glutathione binding"/>
    <property type="evidence" value="ECO:0007669"/>
    <property type="project" value="TreeGrafter"/>
</dbReference>
<dbReference type="SUPFAM" id="SSF47616">
    <property type="entry name" value="GST C-terminal domain-like"/>
    <property type="match status" value="1"/>
</dbReference>
<dbReference type="GO" id="GO:0005737">
    <property type="term" value="C:cytoplasm"/>
    <property type="evidence" value="ECO:0007669"/>
    <property type="project" value="TreeGrafter"/>
</dbReference>
<keyword evidence="2 7" id="KW-0808">Transferase</keyword>
<dbReference type="Gene3D" id="1.20.1050.10">
    <property type="match status" value="1"/>
</dbReference>
<feature type="domain" description="GST N-terminal" evidence="5">
    <location>
        <begin position="1"/>
        <end position="82"/>
    </location>
</feature>
<proteinExistence type="inferred from homology"/>
<evidence type="ECO:0000259" key="6">
    <source>
        <dbReference type="PROSITE" id="PS50405"/>
    </source>
</evidence>
<dbReference type="CDD" id="cd03053">
    <property type="entry name" value="GST_N_Phi"/>
    <property type="match status" value="1"/>
</dbReference>
<dbReference type="InterPro" id="IPR036282">
    <property type="entry name" value="Glutathione-S-Trfase_C_sf"/>
</dbReference>
<dbReference type="SFLD" id="SFLDS00019">
    <property type="entry name" value="Glutathione_Transferase_(cytos"/>
    <property type="match status" value="1"/>
</dbReference>
<evidence type="ECO:0000313" key="7">
    <source>
        <dbReference type="EMBL" id="KAF6752033.1"/>
    </source>
</evidence>
<name>A0A8H6HUD9_9AGAR</name>
<evidence type="ECO:0000256" key="2">
    <source>
        <dbReference type="ARBA" id="ARBA00022679"/>
    </source>
</evidence>
<keyword evidence="8" id="KW-1185">Reference proteome</keyword>
<evidence type="ECO:0000256" key="1">
    <source>
        <dbReference type="ARBA" id="ARBA00012452"/>
    </source>
</evidence>
<evidence type="ECO:0000256" key="3">
    <source>
        <dbReference type="ARBA" id="ARBA00047960"/>
    </source>
</evidence>
<accession>A0A8H6HUD9</accession>
<evidence type="ECO:0000256" key="4">
    <source>
        <dbReference type="RuleBase" id="RU003494"/>
    </source>
</evidence>
<protein>
    <recommendedName>
        <fullName evidence="1">glutathione transferase</fullName>
        <ecNumber evidence="1">2.5.1.18</ecNumber>
    </recommendedName>
</protein>
<dbReference type="InterPro" id="IPR010987">
    <property type="entry name" value="Glutathione-S-Trfase_C-like"/>
</dbReference>
<dbReference type="InterPro" id="IPR036249">
    <property type="entry name" value="Thioredoxin-like_sf"/>
</dbReference>
<evidence type="ECO:0000313" key="8">
    <source>
        <dbReference type="Proteomes" id="UP000521943"/>
    </source>
</evidence>
<dbReference type="GO" id="GO:0004364">
    <property type="term" value="F:glutathione transferase activity"/>
    <property type="evidence" value="ECO:0007669"/>
    <property type="project" value="UniProtKB-EC"/>
</dbReference>
<dbReference type="Pfam" id="PF02798">
    <property type="entry name" value="GST_N"/>
    <property type="match status" value="1"/>
</dbReference>
<dbReference type="GO" id="GO:0006749">
    <property type="term" value="P:glutathione metabolic process"/>
    <property type="evidence" value="ECO:0007669"/>
    <property type="project" value="TreeGrafter"/>
</dbReference>
<dbReference type="SUPFAM" id="SSF52833">
    <property type="entry name" value="Thioredoxin-like"/>
    <property type="match status" value="1"/>
</dbReference>
<comment type="catalytic activity">
    <reaction evidence="3">
        <text>RX + glutathione = an S-substituted glutathione + a halide anion + H(+)</text>
        <dbReference type="Rhea" id="RHEA:16437"/>
        <dbReference type="ChEBI" id="CHEBI:15378"/>
        <dbReference type="ChEBI" id="CHEBI:16042"/>
        <dbReference type="ChEBI" id="CHEBI:17792"/>
        <dbReference type="ChEBI" id="CHEBI:57925"/>
        <dbReference type="ChEBI" id="CHEBI:90779"/>
        <dbReference type="EC" id="2.5.1.18"/>
    </reaction>
</comment>
<comment type="caution">
    <text evidence="7">The sequence shown here is derived from an EMBL/GenBank/DDBJ whole genome shotgun (WGS) entry which is preliminary data.</text>
</comment>
<dbReference type="PANTHER" id="PTHR43900">
    <property type="entry name" value="GLUTATHIONE S-TRANSFERASE RHO"/>
    <property type="match status" value="1"/>
</dbReference>
<dbReference type="InterPro" id="IPR004046">
    <property type="entry name" value="GST_C"/>
</dbReference>
<sequence length="214" mass="23791">MVLTLYGNPKASCTQRVATVMHEKQVPFKLVTIDLSKGEHKAPDYLEKQPFGQIPVLDDDGYLIYETRAISRYIAEKYADQGTPLIPKDLKAKGHFEQAASVEQANYDAYAGKAVVEKVFKPMFGQTPDDAVAERLLTSLEASLDVYEKILSKQKYVAGNEITLVDIFHLPLLSLLPLTGRDVYSTRPNVEKWAKGLIARPSFQSVKDGVKSTA</sequence>
<feature type="domain" description="GST C-terminal" evidence="6">
    <location>
        <begin position="89"/>
        <end position="214"/>
    </location>
</feature>
<organism evidence="7 8">
    <name type="scientific">Ephemerocybe angulata</name>
    <dbReference type="NCBI Taxonomy" id="980116"/>
    <lineage>
        <taxon>Eukaryota</taxon>
        <taxon>Fungi</taxon>
        <taxon>Dikarya</taxon>
        <taxon>Basidiomycota</taxon>
        <taxon>Agaricomycotina</taxon>
        <taxon>Agaricomycetes</taxon>
        <taxon>Agaricomycetidae</taxon>
        <taxon>Agaricales</taxon>
        <taxon>Agaricineae</taxon>
        <taxon>Psathyrellaceae</taxon>
        <taxon>Ephemerocybe</taxon>
    </lineage>
</organism>